<dbReference type="AlphaFoldDB" id="A0A6J6NZS8"/>
<protein>
    <submittedName>
        <fullName evidence="1">Unannotated protein</fullName>
    </submittedName>
</protein>
<dbReference type="SUPFAM" id="SSF56399">
    <property type="entry name" value="ADP-ribosylation"/>
    <property type="match status" value="1"/>
</dbReference>
<dbReference type="Pfam" id="PF06108">
    <property type="entry name" value="DUF952"/>
    <property type="match status" value="1"/>
</dbReference>
<name>A0A6J6NZS8_9ZZZZ</name>
<gene>
    <name evidence="1" type="ORF">UFOPK2373_00750</name>
</gene>
<dbReference type="EMBL" id="CAEZXL010000124">
    <property type="protein sequence ID" value="CAB4690195.1"/>
    <property type="molecule type" value="Genomic_DNA"/>
</dbReference>
<dbReference type="InterPro" id="IPR009297">
    <property type="entry name" value="DUF952"/>
</dbReference>
<evidence type="ECO:0000313" key="1">
    <source>
        <dbReference type="EMBL" id="CAB4690195.1"/>
    </source>
</evidence>
<accession>A0A6J6NZS8</accession>
<dbReference type="Gene3D" id="3.20.170.20">
    <property type="entry name" value="Protein of unknown function DUF952"/>
    <property type="match status" value="1"/>
</dbReference>
<proteinExistence type="predicted"/>
<dbReference type="PANTHER" id="PTHR34129:SF1">
    <property type="entry name" value="DUF952 DOMAIN-CONTAINING PROTEIN"/>
    <property type="match status" value="1"/>
</dbReference>
<dbReference type="PANTHER" id="PTHR34129">
    <property type="entry name" value="BLR1139 PROTEIN"/>
    <property type="match status" value="1"/>
</dbReference>
<reference evidence="1" key="1">
    <citation type="submission" date="2020-05" db="EMBL/GenBank/DDBJ databases">
        <authorList>
            <person name="Chiriac C."/>
            <person name="Salcher M."/>
            <person name="Ghai R."/>
            <person name="Kavagutti S V."/>
        </authorList>
    </citation>
    <scope>NUCLEOTIDE SEQUENCE</scope>
</reference>
<sequence>MTQVILHLAKLEDWSEAVLLGHYSFSTRDKTLDEVGFIHCSTAEQLAAVAAFVYKDYKGELVILEMDLEKLERAGVKVLFEDGGNGERYPHIYGPLSVQFVLNVKQASMVAGHLQSL</sequence>
<organism evidence="1">
    <name type="scientific">freshwater metagenome</name>
    <dbReference type="NCBI Taxonomy" id="449393"/>
    <lineage>
        <taxon>unclassified sequences</taxon>
        <taxon>metagenomes</taxon>
        <taxon>ecological metagenomes</taxon>
    </lineage>
</organism>